<feature type="signal peptide" evidence="2">
    <location>
        <begin position="1"/>
        <end position="23"/>
    </location>
</feature>
<dbReference type="EMBL" id="CP036316">
    <property type="protein sequence ID" value="QDT62821.1"/>
    <property type="molecule type" value="Genomic_DNA"/>
</dbReference>
<dbReference type="PROSITE" id="PS51257">
    <property type="entry name" value="PROKAR_LIPOPROTEIN"/>
    <property type="match status" value="1"/>
</dbReference>
<gene>
    <name evidence="3" type="ORF">V22_00190</name>
</gene>
<organism evidence="3 4">
    <name type="scientific">Calycomorphotria hydatis</name>
    <dbReference type="NCBI Taxonomy" id="2528027"/>
    <lineage>
        <taxon>Bacteria</taxon>
        <taxon>Pseudomonadati</taxon>
        <taxon>Planctomycetota</taxon>
        <taxon>Planctomycetia</taxon>
        <taxon>Planctomycetales</taxon>
        <taxon>Planctomycetaceae</taxon>
        <taxon>Calycomorphotria</taxon>
    </lineage>
</organism>
<accession>A0A517T3A9</accession>
<protein>
    <recommendedName>
        <fullName evidence="5">Carboxypeptidase regulatory-like domain-containing protein</fullName>
    </recommendedName>
</protein>
<keyword evidence="4" id="KW-1185">Reference proteome</keyword>
<dbReference type="OrthoDB" id="287810at2"/>
<feature type="chain" id="PRO_5021935784" description="Carboxypeptidase regulatory-like domain-containing protein" evidence="2">
    <location>
        <begin position="24"/>
        <end position="147"/>
    </location>
</feature>
<dbReference type="RefSeq" id="WP_145258643.1">
    <property type="nucleotide sequence ID" value="NZ_CP036316.1"/>
</dbReference>
<proteinExistence type="predicted"/>
<dbReference type="AlphaFoldDB" id="A0A517T3A9"/>
<dbReference type="Proteomes" id="UP000319976">
    <property type="component" value="Chromosome"/>
</dbReference>
<evidence type="ECO:0000256" key="1">
    <source>
        <dbReference type="SAM" id="MobiDB-lite"/>
    </source>
</evidence>
<evidence type="ECO:0000313" key="3">
    <source>
        <dbReference type="EMBL" id="QDT62821.1"/>
    </source>
</evidence>
<name>A0A517T3A9_9PLAN</name>
<dbReference type="KEGG" id="chya:V22_00190"/>
<keyword evidence="2" id="KW-0732">Signal</keyword>
<evidence type="ECO:0008006" key="5">
    <source>
        <dbReference type="Google" id="ProtNLM"/>
    </source>
</evidence>
<reference evidence="3 4" key="1">
    <citation type="submission" date="2019-02" db="EMBL/GenBank/DDBJ databases">
        <title>Deep-cultivation of Planctomycetes and their phenomic and genomic characterization uncovers novel biology.</title>
        <authorList>
            <person name="Wiegand S."/>
            <person name="Jogler M."/>
            <person name="Boedeker C."/>
            <person name="Pinto D."/>
            <person name="Vollmers J."/>
            <person name="Rivas-Marin E."/>
            <person name="Kohn T."/>
            <person name="Peeters S.H."/>
            <person name="Heuer A."/>
            <person name="Rast P."/>
            <person name="Oberbeckmann S."/>
            <person name="Bunk B."/>
            <person name="Jeske O."/>
            <person name="Meyerdierks A."/>
            <person name="Storesund J.E."/>
            <person name="Kallscheuer N."/>
            <person name="Luecker S."/>
            <person name="Lage O.M."/>
            <person name="Pohl T."/>
            <person name="Merkel B.J."/>
            <person name="Hornburger P."/>
            <person name="Mueller R.-W."/>
            <person name="Bruemmer F."/>
            <person name="Labrenz M."/>
            <person name="Spormann A.M."/>
            <person name="Op den Camp H."/>
            <person name="Overmann J."/>
            <person name="Amann R."/>
            <person name="Jetten M.S.M."/>
            <person name="Mascher T."/>
            <person name="Medema M.H."/>
            <person name="Devos D.P."/>
            <person name="Kaster A.-K."/>
            <person name="Ovreas L."/>
            <person name="Rohde M."/>
            <person name="Galperin M.Y."/>
            <person name="Jogler C."/>
        </authorList>
    </citation>
    <scope>NUCLEOTIDE SEQUENCE [LARGE SCALE GENOMIC DNA]</scope>
    <source>
        <strain evidence="3 4">V22</strain>
    </source>
</reference>
<evidence type="ECO:0000256" key="2">
    <source>
        <dbReference type="SAM" id="SignalP"/>
    </source>
</evidence>
<feature type="region of interest" description="Disordered" evidence="1">
    <location>
        <begin position="87"/>
        <end position="111"/>
    </location>
</feature>
<evidence type="ECO:0000313" key="4">
    <source>
        <dbReference type="Proteomes" id="UP000319976"/>
    </source>
</evidence>
<sequence length="147" mass="15275" precursor="true">MRNPILVLTCLLAAILFTGCSEESGPVRVPVTGVVTQNGTPLVGVQVRYEPVASEENLNPGGPSLGITDQQGRYTLKTVTRPNVAGAVPGTSSVTISDPHLEGGTTTEGEEEGAVVPVTLKLNKTFRTTIEIPAEGTDAADFEVASE</sequence>